<evidence type="ECO:0000313" key="2">
    <source>
        <dbReference type="WBParaSite" id="TCONS_00014060.p1"/>
    </source>
</evidence>
<evidence type="ECO:0008006" key="3">
    <source>
        <dbReference type="Google" id="ProtNLM"/>
    </source>
</evidence>
<accession>A0AAF5DK87</accession>
<dbReference type="Gene3D" id="3.30.420.10">
    <property type="entry name" value="Ribonuclease H-like superfamily/Ribonuclease H"/>
    <property type="match status" value="1"/>
</dbReference>
<keyword evidence="1" id="KW-1185">Reference proteome</keyword>
<sequence>TFCAITSKRIYGPFYFEDDKGNAVTVNKENNRYMLEHSVIPTIGNVDEMWYQQDGALPHIAHEIIAYLKIIFGNRIISKNGNINWPSRSPDLSPLDFFLWGYLKDRVYRNKPEMIEDLKENIETEIADIPRSMLKRVMNSFYDRVQQCRQREGRLLDGVIFHS</sequence>
<dbReference type="InterPro" id="IPR036397">
    <property type="entry name" value="RNaseH_sf"/>
</dbReference>
<reference evidence="2" key="1">
    <citation type="submission" date="2024-02" db="UniProtKB">
        <authorList>
            <consortium name="WormBaseParasite"/>
        </authorList>
    </citation>
    <scope>IDENTIFICATION</scope>
</reference>
<evidence type="ECO:0000313" key="1">
    <source>
        <dbReference type="Proteomes" id="UP000035681"/>
    </source>
</evidence>
<name>A0AAF5DK87_STRER</name>
<dbReference type="PANTHER" id="PTHR47326:SF1">
    <property type="entry name" value="HTH PSQ-TYPE DOMAIN-CONTAINING PROTEIN"/>
    <property type="match status" value="1"/>
</dbReference>
<dbReference type="PANTHER" id="PTHR47326">
    <property type="entry name" value="TRANSPOSABLE ELEMENT TC3 TRANSPOSASE-LIKE PROTEIN"/>
    <property type="match status" value="1"/>
</dbReference>
<proteinExistence type="predicted"/>
<organism evidence="1 2">
    <name type="scientific">Strongyloides stercoralis</name>
    <name type="common">Threadworm</name>
    <dbReference type="NCBI Taxonomy" id="6248"/>
    <lineage>
        <taxon>Eukaryota</taxon>
        <taxon>Metazoa</taxon>
        <taxon>Ecdysozoa</taxon>
        <taxon>Nematoda</taxon>
        <taxon>Chromadorea</taxon>
        <taxon>Rhabditida</taxon>
        <taxon>Tylenchina</taxon>
        <taxon>Panagrolaimomorpha</taxon>
        <taxon>Strongyloidoidea</taxon>
        <taxon>Strongyloididae</taxon>
        <taxon>Strongyloides</taxon>
    </lineage>
</organism>
<dbReference type="GO" id="GO:0003676">
    <property type="term" value="F:nucleic acid binding"/>
    <property type="evidence" value="ECO:0007669"/>
    <property type="project" value="InterPro"/>
</dbReference>
<dbReference type="AlphaFoldDB" id="A0AAF5DK87"/>
<dbReference type="WBParaSite" id="TCONS_00014060.p1">
    <property type="protein sequence ID" value="TCONS_00014060.p1"/>
    <property type="gene ID" value="XLOC_009231"/>
</dbReference>
<dbReference type="Proteomes" id="UP000035681">
    <property type="component" value="Unplaced"/>
</dbReference>
<protein>
    <recommendedName>
        <fullName evidence="3">Transposable element Tc3 transposase</fullName>
    </recommendedName>
</protein>